<feature type="domain" description="Bacterial Ig-like" evidence="4">
    <location>
        <begin position="238"/>
        <end position="324"/>
    </location>
</feature>
<dbReference type="NCBIfam" id="TIGR03769">
    <property type="entry name" value="P_ac_wall_RPT"/>
    <property type="match status" value="1"/>
</dbReference>
<feature type="compositionally biased region" description="Low complexity" evidence="1">
    <location>
        <begin position="846"/>
        <end position="855"/>
    </location>
</feature>
<gene>
    <name evidence="5" type="ORF">J4G33_10175</name>
</gene>
<evidence type="ECO:0000256" key="2">
    <source>
        <dbReference type="SAM" id="Phobius"/>
    </source>
</evidence>
<dbReference type="Gene3D" id="2.60.40.10">
    <property type="entry name" value="Immunoglobulins"/>
    <property type="match status" value="1"/>
</dbReference>
<sequence length="1029" mass="106683">MHTRTRVGTAAVGALALLAASFTPLAAVAAEGPPPESAELRVLSRIHTDAVSTFLQGDTFELGTKADVAEGNGTRLDPTAVLFHVDDASIKTVPAGYEFIGAVGSQFWGAPESNPSTGSGYSQLWPGFSTESVPAGAIVDDATTFTLTNLDGPGDLELFSGGGLGGVDRMWSSDEGINSFTVGRTHKHANWAFTAPGRYTLDVRATATTTGGTPLAAENTYTFVVGEMPPAVTTETTLTASAQTAVPGDVVSLGATVSPADATGWVEFLDGTTTLGHEAVTGGQASLDVDSLPLGARSITARFTPTLLNDYEPSTSAAQVVTVTEEPDGDVFGIAGLKDTYAAGEIISLRAAGVTLTDGQSLRWLVREGPGATEYVAVQGPEYVRDASAAVNGAQVAVALIERVDGRNVTRQESPWSTITVTGPNVGAGAPVTLTGIEDSYYVGDPMRIAAEHTPLTAGQTYRWVSRGLPYGTAWEEIYELFQPTGNNPFLVEVSLLGWNEVALQVLDADGTVLGQSPAIVTQVSERELQLSGARSVYRVGETIELTSDLFPARPGVDYAWTADWEPIDGATSSSLSLPVTSGMDGTTLTLSATDAETGASVAYASVTVRVTDAGADEQLVLLDSLSGHYHQGGTVTLRATADPVASDSDTYRWEWKRPDQSAWSTIPGAEAATHQVIAEQALDGTEVRATLLTADGEELATSETVTIYVDDHGAPPRQKASITGLQNGYTAGDQVTLKATVAPASVLDRWEWYVQRPGTDTPALVEDTDGTSLTFEAIEELDGASVFARLTFDDGTAYVESAPVLLAIQAGEPGEPEPEPTEPGDPSEPGEPGDPGDPGEPGDPSEPGTPSDPSDPADPSEPGTTKPTTAPESRTAADLEGIPAGGVELSTTSPRQGQVVTIALGAEHASTWNAAWMFSTPVLLGGDWIQADAQGNLAVRIPADAPTGEHRIAVYAADGTLIGWTTIEVVAAASGPTPTDDLAQTGATTSPMLGLAALLLALGGVAAMIARRMRTRTGAHLEEGPATT</sequence>
<evidence type="ECO:0000256" key="3">
    <source>
        <dbReference type="SAM" id="SignalP"/>
    </source>
</evidence>
<evidence type="ECO:0000313" key="6">
    <source>
        <dbReference type="Proteomes" id="UP000664209"/>
    </source>
</evidence>
<dbReference type="Proteomes" id="UP000664209">
    <property type="component" value="Unassembled WGS sequence"/>
</dbReference>
<dbReference type="Pfam" id="PF16640">
    <property type="entry name" value="Big_3_5"/>
    <property type="match status" value="1"/>
</dbReference>
<accession>A0A939RSQ8</accession>
<keyword evidence="2" id="KW-0812">Transmembrane</keyword>
<dbReference type="GO" id="GO:0005975">
    <property type="term" value="P:carbohydrate metabolic process"/>
    <property type="evidence" value="ECO:0007669"/>
    <property type="project" value="UniProtKB-ARBA"/>
</dbReference>
<dbReference type="EMBL" id="JAGEMK010000004">
    <property type="protein sequence ID" value="MBO1752167.1"/>
    <property type="molecule type" value="Genomic_DNA"/>
</dbReference>
<keyword evidence="6" id="KW-1185">Reference proteome</keyword>
<dbReference type="InterPro" id="IPR013783">
    <property type="entry name" value="Ig-like_fold"/>
</dbReference>
<dbReference type="InterPro" id="IPR022435">
    <property type="entry name" value="Surface-anchored_actinobac"/>
</dbReference>
<name>A0A939RSQ8_9CELL</name>
<feature type="region of interest" description="Disordered" evidence="1">
    <location>
        <begin position="812"/>
        <end position="877"/>
    </location>
</feature>
<dbReference type="Gene3D" id="2.60.40.2700">
    <property type="match status" value="1"/>
</dbReference>
<keyword evidence="3" id="KW-0732">Signal</keyword>
<organism evidence="5 6">
    <name type="scientific">Actinotalea soli</name>
    <dbReference type="NCBI Taxonomy" id="2819234"/>
    <lineage>
        <taxon>Bacteria</taxon>
        <taxon>Bacillati</taxon>
        <taxon>Actinomycetota</taxon>
        <taxon>Actinomycetes</taxon>
        <taxon>Micrococcales</taxon>
        <taxon>Cellulomonadaceae</taxon>
        <taxon>Actinotalea</taxon>
    </lineage>
</organism>
<proteinExistence type="predicted"/>
<dbReference type="NCBIfam" id="NF038134">
    <property type="entry name" value="choice_anch_M"/>
    <property type="match status" value="1"/>
</dbReference>
<evidence type="ECO:0000256" key="1">
    <source>
        <dbReference type="SAM" id="MobiDB-lite"/>
    </source>
</evidence>
<feature type="compositionally biased region" description="Polar residues" evidence="1">
    <location>
        <begin position="864"/>
        <end position="873"/>
    </location>
</feature>
<keyword evidence="2" id="KW-1133">Transmembrane helix</keyword>
<dbReference type="RefSeq" id="WP_208055849.1">
    <property type="nucleotide sequence ID" value="NZ_JAGEMK010000004.1"/>
</dbReference>
<evidence type="ECO:0000259" key="4">
    <source>
        <dbReference type="Pfam" id="PF16640"/>
    </source>
</evidence>
<reference evidence="5" key="1">
    <citation type="submission" date="2021-03" db="EMBL/GenBank/DDBJ databases">
        <title>Actinotalea soli sp. nov., isolated from soil.</title>
        <authorList>
            <person name="Ping W."/>
            <person name="Zhang J."/>
        </authorList>
    </citation>
    <scope>NUCLEOTIDE SEQUENCE</scope>
    <source>
        <strain evidence="5">BY-33</strain>
    </source>
</reference>
<feature type="chain" id="PRO_5036723739" evidence="3">
    <location>
        <begin position="30"/>
        <end position="1029"/>
    </location>
</feature>
<keyword evidence="2" id="KW-0472">Membrane</keyword>
<feature type="transmembrane region" description="Helical" evidence="2">
    <location>
        <begin position="993"/>
        <end position="1011"/>
    </location>
</feature>
<dbReference type="InterPro" id="IPR032109">
    <property type="entry name" value="Big_3_5"/>
</dbReference>
<comment type="caution">
    <text evidence="5">The sequence shown here is derived from an EMBL/GenBank/DDBJ whole genome shotgun (WGS) entry which is preliminary data.</text>
</comment>
<dbReference type="AlphaFoldDB" id="A0A939RSQ8"/>
<feature type="signal peptide" evidence="3">
    <location>
        <begin position="1"/>
        <end position="29"/>
    </location>
</feature>
<protein>
    <submittedName>
        <fullName evidence="5">Choice-of-anchor M domain-containing protein</fullName>
    </submittedName>
</protein>
<evidence type="ECO:0000313" key="5">
    <source>
        <dbReference type="EMBL" id="MBO1752167.1"/>
    </source>
</evidence>